<reference evidence="13" key="1">
    <citation type="journal article" date="2021" name="PeerJ">
        <title>Extensive microbial diversity within the chicken gut microbiome revealed by metagenomics and culture.</title>
        <authorList>
            <person name="Gilroy R."/>
            <person name="Ravi A."/>
            <person name="Getino M."/>
            <person name="Pursley I."/>
            <person name="Horton D.L."/>
            <person name="Alikhan N.F."/>
            <person name="Baker D."/>
            <person name="Gharbi K."/>
            <person name="Hall N."/>
            <person name="Watson M."/>
            <person name="Adriaenssens E.M."/>
            <person name="Foster-Nyarko E."/>
            <person name="Jarju S."/>
            <person name="Secka A."/>
            <person name="Antonio M."/>
            <person name="Oren A."/>
            <person name="Chaudhuri R.R."/>
            <person name="La Ragione R."/>
            <person name="Hildebrand F."/>
            <person name="Pallen M.J."/>
        </authorList>
    </citation>
    <scope>NUCLEOTIDE SEQUENCE</scope>
    <source>
        <strain evidence="13">CHK171-7178</strain>
    </source>
</reference>
<feature type="domain" description="tRNA nucleotidyltransferase/poly(A) polymerase RNA and SrmB- binding" evidence="11">
    <location>
        <begin position="171"/>
        <end position="226"/>
    </location>
</feature>
<dbReference type="CDD" id="cd05398">
    <property type="entry name" value="NT_ClassII-CCAase"/>
    <property type="match status" value="1"/>
</dbReference>
<evidence type="ECO:0000256" key="4">
    <source>
        <dbReference type="ARBA" id="ARBA00022695"/>
    </source>
</evidence>
<evidence type="ECO:0000256" key="1">
    <source>
        <dbReference type="ARBA" id="ARBA00001946"/>
    </source>
</evidence>
<name>A0A921G1W7_SPOPS</name>
<dbReference type="AlphaFoldDB" id="A0A921G1W7"/>
<dbReference type="Proteomes" id="UP000698173">
    <property type="component" value="Unassembled WGS sequence"/>
</dbReference>
<comment type="cofactor">
    <cofactor evidence="1">
        <name>Mg(2+)</name>
        <dbReference type="ChEBI" id="CHEBI:18420"/>
    </cofactor>
</comment>
<evidence type="ECO:0000259" key="11">
    <source>
        <dbReference type="Pfam" id="PF12627"/>
    </source>
</evidence>
<comment type="similarity">
    <text evidence="9">Belongs to the tRNA nucleotidyltransferase/poly(A) polymerase family.</text>
</comment>
<evidence type="ECO:0000256" key="3">
    <source>
        <dbReference type="ARBA" id="ARBA00022694"/>
    </source>
</evidence>
<dbReference type="GO" id="GO:0008033">
    <property type="term" value="P:tRNA processing"/>
    <property type="evidence" value="ECO:0007669"/>
    <property type="project" value="UniProtKB-KW"/>
</dbReference>
<dbReference type="Pfam" id="PF01743">
    <property type="entry name" value="PolyA_pol"/>
    <property type="match status" value="1"/>
</dbReference>
<sequence length="396" mass="44981">MTVLFGTAPSREVIHTLEEAGYEAVFVGGAVRDFLLGKPATDIDIATSAEPQEVKAVFPMTVDIGTAHGTILVLMNGEPIEVTTYRTEGTYTDHRRPDKVQFVKSLREDLRRRDFTMNALAITKDGELIDLFGGKADMADRIIRAVGIAADRFNEDALRMFRAIRFTAVLGFDIEEQTFEAIRTNANQIRYISVERLKAEMDKLFASNNPAKAFRNIQNTGLNLYLPLFPLDIEKFSRTVPFESVMEGWACFMISGNFSSSDVANAYKLSNAEKMFLSSVKGAYTNRIDRQFTTDDYYHYDLAVLYTTEKLFKSLRNTGQIISFAEIKEMKESLPIQSLADLSVDGKKLMAWTSQKGGRWIGEWIEKIEKAVLYGICENEPNDIKEWFLYEFNRKK</sequence>
<dbReference type="InterPro" id="IPR050264">
    <property type="entry name" value="Bact_CCA-adding_enz_type3_sf"/>
</dbReference>
<evidence type="ECO:0000313" key="14">
    <source>
        <dbReference type="Proteomes" id="UP000698173"/>
    </source>
</evidence>
<keyword evidence="4 13" id="KW-0548">Nucleotidyltransferase</keyword>
<keyword evidence="2 9" id="KW-0808">Transferase</keyword>
<dbReference type="Pfam" id="PF13735">
    <property type="entry name" value="tRNA_NucTran2_2"/>
    <property type="match status" value="1"/>
</dbReference>
<evidence type="ECO:0000256" key="8">
    <source>
        <dbReference type="ARBA" id="ARBA00022884"/>
    </source>
</evidence>
<dbReference type="Gene3D" id="1.10.246.80">
    <property type="match status" value="1"/>
</dbReference>
<accession>A0A921G1W7</accession>
<dbReference type="NCBIfam" id="NF009814">
    <property type="entry name" value="PRK13299.1"/>
    <property type="match status" value="1"/>
</dbReference>
<dbReference type="SUPFAM" id="SSF81891">
    <property type="entry name" value="Poly A polymerase C-terminal region-like"/>
    <property type="match status" value="1"/>
</dbReference>
<feature type="domain" description="Poly A polymerase head" evidence="10">
    <location>
        <begin position="26"/>
        <end position="144"/>
    </location>
</feature>
<dbReference type="EC" id="2.7.7.72" evidence="13"/>
<dbReference type="EMBL" id="DYWT01000252">
    <property type="protein sequence ID" value="HJF33306.1"/>
    <property type="molecule type" value="Genomic_DNA"/>
</dbReference>
<keyword evidence="7" id="KW-0460">Magnesium</keyword>
<keyword evidence="5" id="KW-0479">Metal-binding</keyword>
<evidence type="ECO:0000256" key="7">
    <source>
        <dbReference type="ARBA" id="ARBA00022842"/>
    </source>
</evidence>
<evidence type="ECO:0000259" key="12">
    <source>
        <dbReference type="Pfam" id="PF13735"/>
    </source>
</evidence>
<dbReference type="GO" id="GO:0004810">
    <property type="term" value="F:CCA tRNA nucleotidyltransferase activity"/>
    <property type="evidence" value="ECO:0007669"/>
    <property type="project" value="UniProtKB-EC"/>
</dbReference>
<organism evidence="13 14">
    <name type="scientific">Sporosarcina psychrophila</name>
    <name type="common">Bacillus psychrophilus</name>
    <dbReference type="NCBI Taxonomy" id="1476"/>
    <lineage>
        <taxon>Bacteria</taxon>
        <taxon>Bacillati</taxon>
        <taxon>Bacillota</taxon>
        <taxon>Bacilli</taxon>
        <taxon>Bacillales</taxon>
        <taxon>Caryophanaceae</taxon>
        <taxon>Sporosarcina</taxon>
    </lineage>
</organism>
<dbReference type="InterPro" id="IPR032828">
    <property type="entry name" value="PolyA_RNA-bd"/>
</dbReference>
<proteinExistence type="inferred from homology"/>
<evidence type="ECO:0000259" key="10">
    <source>
        <dbReference type="Pfam" id="PF01743"/>
    </source>
</evidence>
<evidence type="ECO:0000256" key="5">
    <source>
        <dbReference type="ARBA" id="ARBA00022723"/>
    </source>
</evidence>
<protein>
    <submittedName>
        <fullName evidence="13">CCA tRNA nucleotidyltransferase</fullName>
        <ecNumber evidence="13">2.7.7.72</ecNumber>
    </submittedName>
</protein>
<reference evidence="13" key="2">
    <citation type="submission" date="2021-09" db="EMBL/GenBank/DDBJ databases">
        <authorList>
            <person name="Gilroy R."/>
        </authorList>
    </citation>
    <scope>NUCLEOTIDE SEQUENCE</scope>
    <source>
        <strain evidence="13">CHK171-7178</strain>
    </source>
</reference>
<dbReference type="PANTHER" id="PTHR46173:SF1">
    <property type="entry name" value="CCA TRNA NUCLEOTIDYLTRANSFERASE 1, MITOCHONDRIAL"/>
    <property type="match status" value="1"/>
</dbReference>
<gene>
    <name evidence="13" type="ORF">K8V56_16205</name>
</gene>
<keyword evidence="6" id="KW-0547">Nucleotide-binding</keyword>
<dbReference type="GO" id="GO:0000049">
    <property type="term" value="F:tRNA binding"/>
    <property type="evidence" value="ECO:0007669"/>
    <property type="project" value="TreeGrafter"/>
</dbReference>
<dbReference type="InterPro" id="IPR043519">
    <property type="entry name" value="NT_sf"/>
</dbReference>
<dbReference type="InterPro" id="IPR032810">
    <property type="entry name" value="CCA-adding_enz_C"/>
</dbReference>
<feature type="domain" description="CCA-adding enzyme C-terminal" evidence="12">
    <location>
        <begin position="242"/>
        <end position="387"/>
    </location>
</feature>
<dbReference type="Gene3D" id="3.30.460.10">
    <property type="entry name" value="Beta Polymerase, domain 2"/>
    <property type="match status" value="1"/>
</dbReference>
<dbReference type="GO" id="GO:0000166">
    <property type="term" value="F:nucleotide binding"/>
    <property type="evidence" value="ECO:0007669"/>
    <property type="project" value="UniProtKB-KW"/>
</dbReference>
<keyword evidence="8 9" id="KW-0694">RNA-binding</keyword>
<dbReference type="SUPFAM" id="SSF81301">
    <property type="entry name" value="Nucleotidyltransferase"/>
    <property type="match status" value="1"/>
</dbReference>
<evidence type="ECO:0000256" key="9">
    <source>
        <dbReference type="RuleBase" id="RU003953"/>
    </source>
</evidence>
<dbReference type="Gene3D" id="1.10.3090.10">
    <property type="entry name" value="cca-adding enzyme, domain 2"/>
    <property type="match status" value="1"/>
</dbReference>
<dbReference type="GO" id="GO:0046872">
    <property type="term" value="F:metal ion binding"/>
    <property type="evidence" value="ECO:0007669"/>
    <property type="project" value="UniProtKB-KW"/>
</dbReference>
<keyword evidence="3" id="KW-0819">tRNA processing</keyword>
<dbReference type="Pfam" id="PF12627">
    <property type="entry name" value="PolyA_pol_RNAbd"/>
    <property type="match status" value="1"/>
</dbReference>
<dbReference type="InterPro" id="IPR002646">
    <property type="entry name" value="PolA_pol_head_dom"/>
</dbReference>
<evidence type="ECO:0000256" key="2">
    <source>
        <dbReference type="ARBA" id="ARBA00022679"/>
    </source>
</evidence>
<evidence type="ECO:0000313" key="13">
    <source>
        <dbReference type="EMBL" id="HJF33306.1"/>
    </source>
</evidence>
<dbReference type="PANTHER" id="PTHR46173">
    <property type="entry name" value="CCA TRNA NUCLEOTIDYLTRANSFERASE 1, MITOCHONDRIAL"/>
    <property type="match status" value="1"/>
</dbReference>
<comment type="caution">
    <text evidence="13">The sequence shown here is derived from an EMBL/GenBank/DDBJ whole genome shotgun (WGS) entry which is preliminary data.</text>
</comment>
<evidence type="ECO:0000256" key="6">
    <source>
        <dbReference type="ARBA" id="ARBA00022741"/>
    </source>
</evidence>